<keyword evidence="3" id="KW-1185">Reference proteome</keyword>
<dbReference type="PANTHER" id="PTHR35546:SF59">
    <property type="entry name" value="OS01G0379400 PROTEIN"/>
    <property type="match status" value="1"/>
</dbReference>
<dbReference type="CDD" id="cd22157">
    <property type="entry name" value="F-box_AtFBW1-like"/>
    <property type="match status" value="1"/>
</dbReference>
<reference evidence="2" key="1">
    <citation type="submission" date="2020-07" db="EMBL/GenBank/DDBJ databases">
        <title>Genome sequence and genetic diversity analysis of an under-domesticated orphan crop, white fonio (Digitaria exilis).</title>
        <authorList>
            <person name="Bennetzen J.L."/>
            <person name="Chen S."/>
            <person name="Ma X."/>
            <person name="Wang X."/>
            <person name="Yssel A.E.J."/>
            <person name="Chaluvadi S.R."/>
            <person name="Johnson M."/>
            <person name="Gangashetty P."/>
            <person name="Hamidou F."/>
            <person name="Sanogo M.D."/>
            <person name="Zwaenepoel A."/>
            <person name="Wallace J."/>
            <person name="Van De Peer Y."/>
            <person name="Van Deynze A."/>
        </authorList>
    </citation>
    <scope>NUCLEOTIDE SEQUENCE</scope>
    <source>
        <tissue evidence="2">Leaves</tissue>
    </source>
</reference>
<dbReference type="PANTHER" id="PTHR35546">
    <property type="entry name" value="F-BOX PROTEIN INTERACTION DOMAIN PROTEIN-RELATED"/>
    <property type="match status" value="1"/>
</dbReference>
<dbReference type="Proteomes" id="UP000636709">
    <property type="component" value="Unassembled WGS sequence"/>
</dbReference>
<dbReference type="EMBL" id="JACEFO010002165">
    <property type="protein sequence ID" value="KAF8676478.1"/>
    <property type="molecule type" value="Genomic_DNA"/>
</dbReference>
<dbReference type="InterPro" id="IPR036047">
    <property type="entry name" value="F-box-like_dom_sf"/>
</dbReference>
<organism evidence="2 3">
    <name type="scientific">Digitaria exilis</name>
    <dbReference type="NCBI Taxonomy" id="1010633"/>
    <lineage>
        <taxon>Eukaryota</taxon>
        <taxon>Viridiplantae</taxon>
        <taxon>Streptophyta</taxon>
        <taxon>Embryophyta</taxon>
        <taxon>Tracheophyta</taxon>
        <taxon>Spermatophyta</taxon>
        <taxon>Magnoliopsida</taxon>
        <taxon>Liliopsida</taxon>
        <taxon>Poales</taxon>
        <taxon>Poaceae</taxon>
        <taxon>PACMAD clade</taxon>
        <taxon>Panicoideae</taxon>
        <taxon>Panicodae</taxon>
        <taxon>Paniceae</taxon>
        <taxon>Anthephorinae</taxon>
        <taxon>Digitaria</taxon>
    </lineage>
</organism>
<comment type="caution">
    <text evidence="2">The sequence shown here is derived from an EMBL/GenBank/DDBJ whole genome shotgun (WGS) entry which is preliminary data.</text>
</comment>
<evidence type="ECO:0000313" key="3">
    <source>
        <dbReference type="Proteomes" id="UP000636709"/>
    </source>
</evidence>
<feature type="domain" description="F-box" evidence="1">
    <location>
        <begin position="11"/>
        <end position="51"/>
    </location>
</feature>
<accession>A0A835AVN2</accession>
<protein>
    <recommendedName>
        <fullName evidence="1">F-box domain-containing protein</fullName>
    </recommendedName>
</protein>
<evidence type="ECO:0000313" key="2">
    <source>
        <dbReference type="EMBL" id="KAF8676478.1"/>
    </source>
</evidence>
<dbReference type="SMART" id="SM00256">
    <property type="entry name" value="FBOX"/>
    <property type="match status" value="1"/>
</dbReference>
<sequence>MDCKELSAAYLTDDLVVEILSRLPFKSFSRFKCVCKAWLAFSSDPHYSQKLPKVTNGFFYQDRHNSAIQFVSLSEHARGFDGTLSFLPGYEHLEFVDCCNGLVLCEYRSNYTSRDIFRFIVCNPATQEWKILPDTQRKPDGFDYTTKLSFDPSRSPHSYVFNFHNERGPYNFTFGVTQVEIFSSCKSTWLVDKTLWDPKNNDLSVNGRPHVFIDGLLHVHTDRDVLVLDKLETGSMGIPLCNWTIMLPLHKNDCTVDHCVRGCLGQSSGILHYAVAEEDGCTILIWSHDYYDPYMWTITHRLNMKDAFGRDDFVHYEEGFIWACDYEIIALDLEREVIFLFDEKTNKLLSYGISTGKLSEIKDSPHWYFHYVPCYLKLPEPELVYDDVSGLFAAPL</sequence>
<dbReference type="AlphaFoldDB" id="A0A835AVN2"/>
<evidence type="ECO:0000259" key="1">
    <source>
        <dbReference type="SMART" id="SM00256"/>
    </source>
</evidence>
<dbReference type="InterPro" id="IPR001810">
    <property type="entry name" value="F-box_dom"/>
</dbReference>
<dbReference type="OrthoDB" id="650045at2759"/>
<gene>
    <name evidence="2" type="ORF">HU200_047035</name>
</gene>
<dbReference type="Pfam" id="PF00646">
    <property type="entry name" value="F-box"/>
    <property type="match status" value="1"/>
</dbReference>
<dbReference type="InterPro" id="IPR055290">
    <property type="entry name" value="At3g26010-like"/>
</dbReference>
<name>A0A835AVN2_9POAL</name>
<proteinExistence type="predicted"/>
<dbReference type="SUPFAM" id="SSF81383">
    <property type="entry name" value="F-box domain"/>
    <property type="match status" value="1"/>
</dbReference>
<dbReference type="Gene3D" id="1.20.1280.50">
    <property type="match status" value="1"/>
</dbReference>